<reference evidence="1 2" key="1">
    <citation type="submission" date="2019-02" db="EMBL/GenBank/DDBJ databases">
        <title>Deep-cultivation of Planctomycetes and their phenomic and genomic characterization uncovers novel biology.</title>
        <authorList>
            <person name="Wiegand S."/>
            <person name="Jogler M."/>
            <person name="Boedeker C."/>
            <person name="Pinto D."/>
            <person name="Vollmers J."/>
            <person name="Rivas-Marin E."/>
            <person name="Kohn T."/>
            <person name="Peeters S.H."/>
            <person name="Heuer A."/>
            <person name="Rast P."/>
            <person name="Oberbeckmann S."/>
            <person name="Bunk B."/>
            <person name="Jeske O."/>
            <person name="Meyerdierks A."/>
            <person name="Storesund J.E."/>
            <person name="Kallscheuer N."/>
            <person name="Luecker S."/>
            <person name="Lage O.M."/>
            <person name="Pohl T."/>
            <person name="Merkel B.J."/>
            <person name="Hornburger P."/>
            <person name="Mueller R.-W."/>
            <person name="Bruemmer F."/>
            <person name="Labrenz M."/>
            <person name="Spormann A.M."/>
            <person name="Op den Camp H."/>
            <person name="Overmann J."/>
            <person name="Amann R."/>
            <person name="Jetten M.S.M."/>
            <person name="Mascher T."/>
            <person name="Medema M.H."/>
            <person name="Devos D.P."/>
            <person name="Kaster A.-K."/>
            <person name="Ovreas L."/>
            <person name="Rohde M."/>
            <person name="Galperin M.Y."/>
            <person name="Jogler C."/>
        </authorList>
    </citation>
    <scope>NUCLEOTIDE SEQUENCE [LARGE SCALE GENOMIC DNA]</scope>
    <source>
        <strain evidence="1 2">Pla133</strain>
    </source>
</reference>
<gene>
    <name evidence="1" type="primary">fdx4</name>
    <name evidence="1" type="ORF">Pla133_15600</name>
</gene>
<evidence type="ECO:0000313" key="1">
    <source>
        <dbReference type="EMBL" id="QDU66486.1"/>
    </source>
</evidence>
<dbReference type="InterPro" id="IPR036249">
    <property type="entry name" value="Thioredoxin-like_sf"/>
</dbReference>
<dbReference type="SUPFAM" id="SSF52833">
    <property type="entry name" value="Thioredoxin-like"/>
    <property type="match status" value="1"/>
</dbReference>
<protein>
    <submittedName>
        <fullName evidence="1">Ferredoxin, 2Fe-2S</fullName>
    </submittedName>
</protein>
<accession>A0A518BHP8</accession>
<evidence type="ECO:0000313" key="2">
    <source>
        <dbReference type="Proteomes" id="UP000316921"/>
    </source>
</evidence>
<dbReference type="KEGG" id="pbap:Pla133_15600"/>
<dbReference type="AlphaFoldDB" id="A0A518BHP8"/>
<name>A0A518BHP8_9BACT</name>
<dbReference type="CDD" id="cd02980">
    <property type="entry name" value="TRX_Fd_family"/>
    <property type="match status" value="1"/>
</dbReference>
<dbReference type="EMBL" id="CP036287">
    <property type="protein sequence ID" value="QDU66486.1"/>
    <property type="molecule type" value="Genomic_DNA"/>
</dbReference>
<organism evidence="1 2">
    <name type="scientific">Engelhardtia mirabilis</name>
    <dbReference type="NCBI Taxonomy" id="2528011"/>
    <lineage>
        <taxon>Bacteria</taxon>
        <taxon>Pseudomonadati</taxon>
        <taxon>Planctomycetota</taxon>
        <taxon>Planctomycetia</taxon>
        <taxon>Planctomycetia incertae sedis</taxon>
        <taxon>Engelhardtia</taxon>
    </lineage>
</organism>
<dbReference type="Gene3D" id="3.40.30.10">
    <property type="entry name" value="Glutaredoxin"/>
    <property type="match status" value="1"/>
</dbReference>
<sequence length="115" mass="12573">MAKFERHLFVCTNRRPDGSPRGCCASKGGEEIAAAFKAATFERGLKRVVRAQKAGCLDQCDRGVTVVVYPDEVWYGGVTLADVDEIVDSHLVRGEPVQRLVIPDDQLTGIERPSA</sequence>
<dbReference type="RefSeq" id="WP_145064321.1">
    <property type="nucleotide sequence ID" value="NZ_CP036287.1"/>
</dbReference>
<dbReference type="Proteomes" id="UP000316921">
    <property type="component" value="Chromosome"/>
</dbReference>
<keyword evidence="2" id="KW-1185">Reference proteome</keyword>
<proteinExistence type="predicted"/>